<dbReference type="Gene3D" id="1.25.40.10">
    <property type="entry name" value="Tetratricopeptide repeat domain"/>
    <property type="match status" value="1"/>
</dbReference>
<accession>A0ABV5GL91</accession>
<gene>
    <name evidence="1" type="ORF">ACFFVF_03855</name>
</gene>
<name>A0ABV5GL91_9FLAO</name>
<proteinExistence type="predicted"/>
<evidence type="ECO:0000313" key="1">
    <source>
        <dbReference type="EMBL" id="MFB9095635.1"/>
    </source>
</evidence>
<sequence>MRSIFLGVALLLTTATFAQKDELKTLKKIYSKDKVSERDLEKYNVAMISLEYLAKEKTDKAYSVFYKTAYPIVEFTSKGESATMDDKMRLLTQDYIQKYGNALNGVIAIEQKEQDKDYYELLLIQKRIAANLITDLAYKFNEQKKFKEASEMFYNLYLFDKETKGRSLENAAITSFQSEDYKLAEKRYKELLNSDYLNNGVEYYAKSIANDSDAYFETKEERLKSIGTGLYANPRDVKMITKKPGFYRTYAALVLENGDAEKAKKVFAEARNMFPDDADLKADEAKFYYNLGFNELKEDKVIVDEINANLDNRDTYDKLMIRRRAIFKKALPFFEKAYEIMPSDGDSKKLMNMCYDVLDMKDKIIK</sequence>
<dbReference type="InterPro" id="IPR011990">
    <property type="entry name" value="TPR-like_helical_dom_sf"/>
</dbReference>
<keyword evidence="2" id="KW-1185">Reference proteome</keyword>
<protein>
    <submittedName>
        <fullName evidence="1">Tetratricopeptide repeat protein</fullName>
    </submittedName>
</protein>
<organism evidence="1 2">
    <name type="scientific">Flavobacterium jumunjinense</name>
    <dbReference type="NCBI Taxonomy" id="998845"/>
    <lineage>
        <taxon>Bacteria</taxon>
        <taxon>Pseudomonadati</taxon>
        <taxon>Bacteroidota</taxon>
        <taxon>Flavobacteriia</taxon>
        <taxon>Flavobacteriales</taxon>
        <taxon>Flavobacteriaceae</taxon>
        <taxon>Flavobacterium</taxon>
    </lineage>
</organism>
<dbReference type="RefSeq" id="WP_236455144.1">
    <property type="nucleotide sequence ID" value="NZ_CBCSGE010000004.1"/>
</dbReference>
<dbReference type="Proteomes" id="UP001589607">
    <property type="component" value="Unassembled WGS sequence"/>
</dbReference>
<dbReference type="SUPFAM" id="SSF48452">
    <property type="entry name" value="TPR-like"/>
    <property type="match status" value="1"/>
</dbReference>
<reference evidence="1 2" key="1">
    <citation type="submission" date="2024-09" db="EMBL/GenBank/DDBJ databases">
        <authorList>
            <person name="Sun Q."/>
            <person name="Mori K."/>
        </authorList>
    </citation>
    <scope>NUCLEOTIDE SEQUENCE [LARGE SCALE GENOMIC DNA]</scope>
    <source>
        <strain evidence="1 2">CECT 7955</strain>
    </source>
</reference>
<comment type="caution">
    <text evidence="1">The sequence shown here is derived from an EMBL/GenBank/DDBJ whole genome shotgun (WGS) entry which is preliminary data.</text>
</comment>
<evidence type="ECO:0000313" key="2">
    <source>
        <dbReference type="Proteomes" id="UP001589607"/>
    </source>
</evidence>
<dbReference type="EMBL" id="JBHMEY010000009">
    <property type="protein sequence ID" value="MFB9095635.1"/>
    <property type="molecule type" value="Genomic_DNA"/>
</dbReference>